<protein>
    <submittedName>
        <fullName evidence="1">Uncharacterized protein</fullName>
    </submittedName>
</protein>
<evidence type="ECO:0000313" key="2">
    <source>
        <dbReference type="Proteomes" id="UP000253769"/>
    </source>
</evidence>
<accession>A0A369WVQ0</accession>
<organism evidence="1 2">
    <name type="scientific">Motiliproteus coralliicola</name>
    <dbReference type="NCBI Taxonomy" id="2283196"/>
    <lineage>
        <taxon>Bacteria</taxon>
        <taxon>Pseudomonadati</taxon>
        <taxon>Pseudomonadota</taxon>
        <taxon>Gammaproteobacteria</taxon>
        <taxon>Oceanospirillales</taxon>
        <taxon>Oceanospirillaceae</taxon>
        <taxon>Motiliproteus</taxon>
    </lineage>
</organism>
<name>A0A369WVQ0_9GAMM</name>
<dbReference type="RefSeq" id="WP_114694716.1">
    <property type="nucleotide sequence ID" value="NZ_QQOH01000001.1"/>
</dbReference>
<sequence length="68" mass="7561">MISLVKVALLQVAKAILKAALDEDALKPFVVDLLKKWAESTKSDVDDTYVANIEAAMKRENERVTKKS</sequence>
<keyword evidence="2" id="KW-1185">Reference proteome</keyword>
<evidence type="ECO:0000313" key="1">
    <source>
        <dbReference type="EMBL" id="RDE25119.1"/>
    </source>
</evidence>
<comment type="caution">
    <text evidence="1">The sequence shown here is derived from an EMBL/GenBank/DDBJ whole genome shotgun (WGS) entry which is preliminary data.</text>
</comment>
<gene>
    <name evidence="1" type="ORF">DV711_06060</name>
</gene>
<dbReference type="Proteomes" id="UP000253769">
    <property type="component" value="Unassembled WGS sequence"/>
</dbReference>
<proteinExistence type="predicted"/>
<dbReference type="AlphaFoldDB" id="A0A369WVQ0"/>
<dbReference type="EMBL" id="QQOH01000001">
    <property type="protein sequence ID" value="RDE25119.1"/>
    <property type="molecule type" value="Genomic_DNA"/>
</dbReference>
<reference evidence="1 2" key="1">
    <citation type="submission" date="2018-07" db="EMBL/GenBank/DDBJ databases">
        <title>Motiliproteus coralliicola sp. nov., a bacterium isolated from Coral.</title>
        <authorList>
            <person name="Wang G."/>
        </authorList>
    </citation>
    <scope>NUCLEOTIDE SEQUENCE [LARGE SCALE GENOMIC DNA]</scope>
    <source>
        <strain evidence="1 2">C34</strain>
    </source>
</reference>